<dbReference type="InterPro" id="IPR058240">
    <property type="entry name" value="rSAM_sf"/>
</dbReference>
<dbReference type="eggNOG" id="COG5011">
    <property type="taxonomic scope" value="Bacteria"/>
</dbReference>
<name>M1WUG1_PSEP2</name>
<dbReference type="InterPro" id="IPR006638">
    <property type="entry name" value="Elp3/MiaA/NifB-like_rSAM"/>
</dbReference>
<dbReference type="eggNOG" id="COG1032">
    <property type="taxonomic scope" value="Bacteria"/>
</dbReference>
<dbReference type="EMBL" id="FO203427">
    <property type="protein sequence ID" value="CCH47278.1"/>
    <property type="molecule type" value="Genomic_DNA"/>
</dbReference>
<dbReference type="PATRIC" id="fig|879567.3.peg.42"/>
<dbReference type="Proteomes" id="UP000011724">
    <property type="component" value="Chromosome"/>
</dbReference>
<dbReference type="STRING" id="1322246.BN4_10038"/>
<evidence type="ECO:0000313" key="3">
    <source>
        <dbReference type="Proteomes" id="UP000011724"/>
    </source>
</evidence>
<dbReference type="SFLD" id="SFLDS00029">
    <property type="entry name" value="Radical_SAM"/>
    <property type="match status" value="1"/>
</dbReference>
<dbReference type="CDD" id="cd01335">
    <property type="entry name" value="Radical_SAM"/>
    <property type="match status" value="1"/>
</dbReference>
<gene>
    <name evidence="2" type="ordered locus">BN4_10038</name>
</gene>
<feature type="domain" description="Radical SAM core" evidence="1">
    <location>
        <begin position="252"/>
        <end position="485"/>
    </location>
</feature>
<dbReference type="InterPro" id="IPR023862">
    <property type="entry name" value="CHP03960_rSAM"/>
</dbReference>
<dbReference type="SFLD" id="SFLDG01082">
    <property type="entry name" value="B12-binding_domain_containing"/>
    <property type="match status" value="1"/>
</dbReference>
<organism evidence="2 3">
    <name type="scientific">Pseudodesulfovibrio piezophilus (strain DSM 21447 / JCM 15486 / C1TLV30)</name>
    <name type="common">Desulfovibrio piezophilus</name>
    <dbReference type="NCBI Taxonomy" id="1322246"/>
    <lineage>
        <taxon>Bacteria</taxon>
        <taxon>Pseudomonadati</taxon>
        <taxon>Thermodesulfobacteriota</taxon>
        <taxon>Desulfovibrionia</taxon>
        <taxon>Desulfovibrionales</taxon>
        <taxon>Desulfovibrionaceae</taxon>
    </lineage>
</organism>
<dbReference type="InterPro" id="IPR018768">
    <property type="entry name" value="DUF2344"/>
</dbReference>
<dbReference type="NCBIfam" id="TIGR03960">
    <property type="entry name" value="rSAM_fuse_unch"/>
    <property type="match status" value="1"/>
</dbReference>
<dbReference type="AlphaFoldDB" id="M1WUG1"/>
<dbReference type="GO" id="GO:0003824">
    <property type="term" value="F:catalytic activity"/>
    <property type="evidence" value="ECO:0007669"/>
    <property type="project" value="InterPro"/>
</dbReference>
<dbReference type="PROSITE" id="PS51918">
    <property type="entry name" value="RADICAL_SAM"/>
    <property type="match status" value="1"/>
</dbReference>
<evidence type="ECO:0000259" key="1">
    <source>
        <dbReference type="PROSITE" id="PS51918"/>
    </source>
</evidence>
<dbReference type="InterPro" id="IPR045784">
    <property type="entry name" value="Radical_SAM_N2"/>
</dbReference>
<dbReference type="SMART" id="SM00729">
    <property type="entry name" value="Elp3"/>
    <property type="match status" value="1"/>
</dbReference>
<accession>M1WUG1</accession>
<dbReference type="Pfam" id="PF04055">
    <property type="entry name" value="Radical_SAM"/>
    <property type="match status" value="1"/>
</dbReference>
<dbReference type="Pfam" id="PF10105">
    <property type="entry name" value="DUF2344"/>
    <property type="match status" value="1"/>
</dbReference>
<dbReference type="NCBIfam" id="TIGR03936">
    <property type="entry name" value="sam_1_link_chp"/>
    <property type="match status" value="1"/>
</dbReference>
<dbReference type="InterPro" id="IPR007197">
    <property type="entry name" value="rSAM"/>
</dbReference>
<dbReference type="CDD" id="cd02065">
    <property type="entry name" value="B12-binding_like"/>
    <property type="match status" value="1"/>
</dbReference>
<dbReference type="HOGENOM" id="CLU_011543_0_1_7"/>
<dbReference type="Gene3D" id="3.80.30.20">
    <property type="entry name" value="tm_1862 like domain"/>
    <property type="match status" value="1"/>
</dbReference>
<proteinExistence type="predicted"/>
<dbReference type="PANTHER" id="PTHR42731:SF1">
    <property type="entry name" value="RADICAL SAM DOMAIN PROTEIN"/>
    <property type="match status" value="1"/>
</dbReference>
<dbReference type="SUPFAM" id="SSF102114">
    <property type="entry name" value="Radical SAM enzymes"/>
    <property type="match status" value="1"/>
</dbReference>
<protein>
    <submittedName>
        <fullName evidence="2">Radical SAM domain protein</fullName>
    </submittedName>
</protein>
<dbReference type="Pfam" id="PF19864">
    <property type="entry name" value="Radical_SAM_N2"/>
    <property type="match status" value="1"/>
</dbReference>
<reference evidence="3" key="2">
    <citation type="journal article" date="2013" name="Stand. Genomic Sci.">
        <title>Complete genome sequence of Desulfocapsa sulfexigens, a marine deltaproteobacterium specialized in disproportionating inorganic sulfur compounds.</title>
        <authorList>
            <person name="Finster K.W."/>
            <person name="Kjeldsen K.U."/>
            <person name="Kube M."/>
            <person name="Reinhardt R."/>
            <person name="Mussmann M."/>
            <person name="Amann R."/>
            <person name="Schreiber L."/>
        </authorList>
    </citation>
    <scope>NUCLEOTIDE SEQUENCE [LARGE SCALE GENOMIC DNA]</scope>
    <source>
        <strain evidence="3">DSM 10523 / SB164P1</strain>
    </source>
</reference>
<dbReference type="InterPro" id="IPR023404">
    <property type="entry name" value="rSAM_horseshoe"/>
</dbReference>
<dbReference type="GO" id="GO:0051536">
    <property type="term" value="F:iron-sulfur cluster binding"/>
    <property type="evidence" value="ECO:0007669"/>
    <property type="project" value="InterPro"/>
</dbReference>
<sequence>MMPIRGQLPMKELLPILPRPSRYLGSEWGVTIKDPANVTVRCGLAFPDMYEVGMSYLGQKILSETVNVHPQFWAERVFTPCEETAALLREHDTPLTTLESDTPLGELDAIAFSLTHELCYTNILYMLDLANIPFRAAERDTSHPLVIAGGGATFNAEPVAPFFDAMVIGDGEETLPAILSSIEQAKATGTSKDDLLKELATISGVYIPSFFEDQGPHTPLKPLLPGYETVEKAIVADLDKAHFPRGQVLAFDAIHDRLTMEIARGCTRGCRFCQAGMIYRPVRERSLETLGDILTRGLDETGYEETSMLSLSTGDFSALNTFFTSSFDQCASEQIAISLPSLRVGSLSSPIMERISSIRRTGATIAPEAGSQRLRDVINKGVDEEGLLEHVRMLFENGWQGVKLYFMIGLPTETDADLDAIVNLCLKVRDAAGRHIKRLQVTAAVSPFVPKPQTPFQWEPQISYDEIYRRIGYLRDQFRRHKRISMRFHEPEMTSLEGVFSRGDRRLAEVVEKAYAKGALFSSWKDHLRLEPYKEAMDEAGLSWDEFIGSRDPEGALPWDHLSCGLTKKYLLKERNRALDEKITEDCRYNACHNCGVCGVGEKKSTLKEQAKIKDIRPRMIFEERDQEGEQPPYSVEIPDLTIKAAHFRLWYEKNGPATYLSQLELQAVFERAFRRAGLPMSFSAGFHPMPRLSFGKALPVGVSSAAEWINVYLREDFEPVEVIKRLMPTMPLGLKPLKADRLSMGKKQPQAVEEVFELSLAHNQEAHLARWKDFMETDKYIVEKRTKKGMKNFDIRPLVKEITETETGLTLVLDWREAYMSPLVLSKHVMNDASPLEFQLTKVAQRFS</sequence>
<evidence type="ECO:0000313" key="2">
    <source>
        <dbReference type="EMBL" id="CCH47278.1"/>
    </source>
</evidence>
<keyword evidence="3" id="KW-1185">Reference proteome</keyword>
<dbReference type="KEGG" id="dpi:BN4_10038"/>
<reference evidence="2 3" key="1">
    <citation type="journal article" date="2013" name="PLoS ONE">
        <title>The first genomic and proteomic characterization of a deep-sea sulfate reducer: insights into the piezophilic lifestyle of Desulfovibrio piezophilus.</title>
        <authorList>
            <person name="Pradel N."/>
            <person name="Ji B."/>
            <person name="Gimenez G."/>
            <person name="Talla E."/>
            <person name="Lenoble P."/>
            <person name="Garel M."/>
            <person name="Tamburini C."/>
            <person name="Fourquet P."/>
            <person name="Lebrun R."/>
            <person name="Bertin P."/>
            <person name="Denis Y."/>
            <person name="Pophillat M."/>
            <person name="Barbe V."/>
            <person name="Ollivier B."/>
            <person name="Dolla A."/>
        </authorList>
    </citation>
    <scope>NUCLEOTIDE SEQUENCE [LARGE SCALE GENOMIC DNA]</scope>
    <source>
        <strain evidence="3">DSM 10523 / SB164P1</strain>
    </source>
</reference>
<dbReference type="PANTHER" id="PTHR42731">
    <property type="entry name" value="SLL1084 PROTEIN"/>
    <property type="match status" value="1"/>
</dbReference>